<comment type="caution">
    <text evidence="1">The sequence shown here is derived from an EMBL/GenBank/DDBJ whole genome shotgun (WGS) entry which is preliminary data.</text>
</comment>
<feature type="non-terminal residue" evidence="1">
    <location>
        <position position="54"/>
    </location>
</feature>
<protein>
    <submittedName>
        <fullName evidence="1">Uncharacterized protein</fullName>
    </submittedName>
</protein>
<dbReference type="EMBL" id="JASCZI010213296">
    <property type="protein sequence ID" value="MED6201111.1"/>
    <property type="molecule type" value="Genomic_DNA"/>
</dbReference>
<organism evidence="1 2">
    <name type="scientific">Stylosanthes scabra</name>
    <dbReference type="NCBI Taxonomy" id="79078"/>
    <lineage>
        <taxon>Eukaryota</taxon>
        <taxon>Viridiplantae</taxon>
        <taxon>Streptophyta</taxon>
        <taxon>Embryophyta</taxon>
        <taxon>Tracheophyta</taxon>
        <taxon>Spermatophyta</taxon>
        <taxon>Magnoliopsida</taxon>
        <taxon>eudicotyledons</taxon>
        <taxon>Gunneridae</taxon>
        <taxon>Pentapetalae</taxon>
        <taxon>rosids</taxon>
        <taxon>fabids</taxon>
        <taxon>Fabales</taxon>
        <taxon>Fabaceae</taxon>
        <taxon>Papilionoideae</taxon>
        <taxon>50 kb inversion clade</taxon>
        <taxon>dalbergioids sensu lato</taxon>
        <taxon>Dalbergieae</taxon>
        <taxon>Pterocarpus clade</taxon>
        <taxon>Stylosanthes</taxon>
    </lineage>
</organism>
<keyword evidence="2" id="KW-1185">Reference proteome</keyword>
<gene>
    <name evidence="1" type="ORF">PIB30_091704</name>
</gene>
<name>A0ABU6XUC0_9FABA</name>
<feature type="non-terminal residue" evidence="1">
    <location>
        <position position="1"/>
    </location>
</feature>
<dbReference type="Proteomes" id="UP001341840">
    <property type="component" value="Unassembled WGS sequence"/>
</dbReference>
<accession>A0ABU6XUC0</accession>
<proteinExistence type="predicted"/>
<evidence type="ECO:0000313" key="2">
    <source>
        <dbReference type="Proteomes" id="UP001341840"/>
    </source>
</evidence>
<reference evidence="1 2" key="1">
    <citation type="journal article" date="2023" name="Plants (Basel)">
        <title>Bridging the Gap: Combining Genomics and Transcriptomics Approaches to Understand Stylosanthes scabra, an Orphan Legume from the Brazilian Caatinga.</title>
        <authorList>
            <person name="Ferreira-Neto J.R.C."/>
            <person name="da Silva M.D."/>
            <person name="Binneck E."/>
            <person name="de Melo N.F."/>
            <person name="da Silva R.H."/>
            <person name="de Melo A.L.T.M."/>
            <person name="Pandolfi V."/>
            <person name="Bustamante F.O."/>
            <person name="Brasileiro-Vidal A.C."/>
            <person name="Benko-Iseppon A.M."/>
        </authorList>
    </citation>
    <scope>NUCLEOTIDE SEQUENCE [LARGE SCALE GENOMIC DNA]</scope>
    <source>
        <tissue evidence="1">Leaves</tissue>
    </source>
</reference>
<sequence>LPPGTNRPCTLILRLCGLCDKPLAAALAAGSEFLNLKAGFHCRGMKTSYGNDSE</sequence>
<evidence type="ECO:0000313" key="1">
    <source>
        <dbReference type="EMBL" id="MED6201111.1"/>
    </source>
</evidence>